<dbReference type="EMBL" id="LFZX01000278">
    <property type="protein sequence ID" value="KNC65494.1"/>
    <property type="molecule type" value="Genomic_DNA"/>
</dbReference>
<dbReference type="OrthoDB" id="6316243at2"/>
<evidence type="ECO:0000313" key="3">
    <source>
        <dbReference type="EMBL" id="KNC65494.1"/>
    </source>
</evidence>
<sequence length="158" mass="17854">MTFIIHQATTDISAFQTKPPAPAKEPAGEKTSEEQAAAAATDTAEEAQGITLSNEDKHVLSGEKAKEDEEKYEDVPAYIQRMLERLEEIKEEITLLKEELMELQAERTPDEATQQLTEMKSQYLMQLQEQYFDIIKNIQEALKKEGITDPGIIIRAIT</sequence>
<keyword evidence="1" id="KW-0175">Coiled coil</keyword>
<dbReference type="PATRIC" id="fig|43658.6.peg.3542"/>
<comment type="caution">
    <text evidence="3">The sequence shown here is derived from an EMBL/GenBank/DDBJ whole genome shotgun (WGS) entry which is preliminary data.</text>
</comment>
<feature type="region of interest" description="Disordered" evidence="2">
    <location>
        <begin position="1"/>
        <end position="72"/>
    </location>
</feature>
<feature type="compositionally biased region" description="Low complexity" evidence="2">
    <location>
        <begin position="34"/>
        <end position="48"/>
    </location>
</feature>
<evidence type="ECO:0000313" key="4">
    <source>
        <dbReference type="Proteomes" id="UP000036850"/>
    </source>
</evidence>
<feature type="compositionally biased region" description="Basic and acidic residues" evidence="2">
    <location>
        <begin position="54"/>
        <end position="69"/>
    </location>
</feature>
<organism evidence="3 4">
    <name type="scientific">Pseudoalteromonas rubra</name>
    <dbReference type="NCBI Taxonomy" id="43658"/>
    <lineage>
        <taxon>Bacteria</taxon>
        <taxon>Pseudomonadati</taxon>
        <taxon>Pseudomonadota</taxon>
        <taxon>Gammaproteobacteria</taxon>
        <taxon>Alteromonadales</taxon>
        <taxon>Pseudoalteromonadaceae</taxon>
        <taxon>Pseudoalteromonas</taxon>
    </lineage>
</organism>
<dbReference type="AlphaFoldDB" id="A0A0L0EM15"/>
<proteinExistence type="predicted"/>
<evidence type="ECO:0000256" key="2">
    <source>
        <dbReference type="SAM" id="MobiDB-lite"/>
    </source>
</evidence>
<reference evidence="4" key="1">
    <citation type="submission" date="2015-07" db="EMBL/GenBank/DDBJ databases">
        <title>Draft genome sequence of a Pseudoalteromonas rubra strain, OCN096, isolated from Kaneohe Bay, Oahu, Hawaii.</title>
        <authorList>
            <person name="Beurmann S."/>
            <person name="Ushijima B."/>
            <person name="Belcaid M."/>
            <person name="Callahan S.M."/>
            <person name="Aeby G.S."/>
        </authorList>
    </citation>
    <scope>NUCLEOTIDE SEQUENCE [LARGE SCALE GENOMIC DNA]</scope>
    <source>
        <strain evidence="4">OCN096</strain>
    </source>
</reference>
<accession>A0A0L0EM15</accession>
<evidence type="ECO:0000256" key="1">
    <source>
        <dbReference type="SAM" id="Coils"/>
    </source>
</evidence>
<feature type="compositionally biased region" description="Polar residues" evidence="2">
    <location>
        <begin position="7"/>
        <end position="16"/>
    </location>
</feature>
<gene>
    <name evidence="3" type="ORF">AC626_22785</name>
</gene>
<protein>
    <submittedName>
        <fullName evidence="3">Uncharacterized protein</fullName>
    </submittedName>
</protein>
<dbReference type="Proteomes" id="UP000036850">
    <property type="component" value="Unassembled WGS sequence"/>
</dbReference>
<name>A0A0L0EM15_9GAMM</name>
<feature type="coiled-coil region" evidence="1">
    <location>
        <begin position="79"/>
        <end position="144"/>
    </location>
</feature>